<name>A0ABS8AHM1_9BACT</name>
<evidence type="ECO:0008006" key="3">
    <source>
        <dbReference type="Google" id="ProtNLM"/>
    </source>
</evidence>
<evidence type="ECO:0000313" key="2">
    <source>
        <dbReference type="Proteomes" id="UP001165297"/>
    </source>
</evidence>
<dbReference type="Proteomes" id="UP001165297">
    <property type="component" value="Unassembled WGS sequence"/>
</dbReference>
<gene>
    <name evidence="1" type="ORF">LGH70_12890</name>
</gene>
<proteinExistence type="predicted"/>
<dbReference type="Gene3D" id="2.60.40.1930">
    <property type="match status" value="1"/>
</dbReference>
<organism evidence="1 2">
    <name type="scientific">Hymenobacter nitidus</name>
    <dbReference type="NCBI Taxonomy" id="2880929"/>
    <lineage>
        <taxon>Bacteria</taxon>
        <taxon>Pseudomonadati</taxon>
        <taxon>Bacteroidota</taxon>
        <taxon>Cytophagia</taxon>
        <taxon>Cytophagales</taxon>
        <taxon>Hymenobacteraceae</taxon>
        <taxon>Hymenobacter</taxon>
    </lineage>
</organism>
<accession>A0ABS8AHM1</accession>
<dbReference type="RefSeq" id="WP_226186200.1">
    <property type="nucleotide sequence ID" value="NZ_JAJADQ010000006.1"/>
</dbReference>
<evidence type="ECO:0000313" key="1">
    <source>
        <dbReference type="EMBL" id="MCB2378489.1"/>
    </source>
</evidence>
<reference evidence="1" key="1">
    <citation type="submission" date="2021-10" db="EMBL/GenBank/DDBJ databases">
        <authorList>
            <person name="Dean J.D."/>
            <person name="Kim M.K."/>
            <person name="Newey C.N."/>
            <person name="Stoker T.S."/>
            <person name="Thompson D.W."/>
            <person name="Grose J.H."/>
        </authorList>
    </citation>
    <scope>NUCLEOTIDE SEQUENCE</scope>
    <source>
        <strain evidence="1">BT635</strain>
    </source>
</reference>
<comment type="caution">
    <text evidence="1">The sequence shown here is derived from an EMBL/GenBank/DDBJ whole genome shotgun (WGS) entry which is preliminary data.</text>
</comment>
<protein>
    <recommendedName>
        <fullName evidence="3">Macroglobulin domain-containing protein</fullName>
    </recommendedName>
</protein>
<dbReference type="EMBL" id="JAJADQ010000006">
    <property type="protein sequence ID" value="MCB2378489.1"/>
    <property type="molecule type" value="Genomic_DNA"/>
</dbReference>
<keyword evidence="2" id="KW-1185">Reference proteome</keyword>
<sequence>MTCSSVDFFWRRAARPRPVLGATVLGVLGLLAAMPATAQTDSLARIGPALVRYDRHAPAEKLFLHLDRPSYVSGETMWFKLYAVDGRRHQPLAASSVAYVEVLNEEKRPVLQAKIALRQATGHGSLVLPPALPSGRYTVRAYTSWMKNFGPELYFHSPVTIVNTRTPLSVPAKSAALSYDPQFFPEGGNLVQGVRSKVGFKITDSQGRSVAAEGTVLDQAGQSVATFRTLQFGLGSFLFTPTQEGGPYSAVIRVAGQPPITSALPPVRASGYGLRLEDEDAQQLRLVVEVKGAVPANENLFLLAHTRQQPVVAAAGQLSQGQALFLVDKQQLAAGITHFTLFNSQRQPVGERLYFRAPTATLPLSARTDKTQYAPRQKVTLQLAATAASAAELSVAVYQLDSLSAAGGADISSYLWLSSDVKGTVEHPEYYLAPGREAAADNLMLTQGWSRFRWAEVLAPQPRPLPYLPELNGHVVRGRVLNSATGAPAEGIVAYLTAPSRAIQLYNSVSRPDGSVQFETTQFYGTRQLVAQPNTAQDSLYRVELLNPFSEQYAAGRPTTFTLAEQLAASLQRRHVQAEVQQHYLGKQAVRYLAPPADSTAFYGKPSEQYLLDAYTRFKVMEEVMREYVPGVLVRIRKDGFHFLVPNDNSRGVEENPLVLLDGLPVFNTNRIMAFDPLKVQKLDVVTRRYFVGKQVYNGIVSYTTYKGDLAGFPLDAHALLQEYEGLQGQREFYAPRYDTPQQQQSRLPDFRNLLYWNPSVQTTTSTELPFFTSDQVGRYRVVVQGLTKDGLPGTASFTFEVKPSL</sequence>